<accession>A0A081CIZ8</accession>
<evidence type="ECO:0000313" key="3">
    <source>
        <dbReference type="Proteomes" id="UP000053758"/>
    </source>
</evidence>
<dbReference type="SUPFAM" id="SSF53335">
    <property type="entry name" value="S-adenosyl-L-methionine-dependent methyltransferases"/>
    <property type="match status" value="1"/>
</dbReference>
<organism evidence="2 3">
    <name type="scientific">Pseudozyma antarctica</name>
    <name type="common">Yeast</name>
    <name type="synonym">Candida antarctica</name>
    <dbReference type="NCBI Taxonomy" id="84753"/>
    <lineage>
        <taxon>Eukaryota</taxon>
        <taxon>Fungi</taxon>
        <taxon>Dikarya</taxon>
        <taxon>Basidiomycota</taxon>
        <taxon>Ustilaginomycotina</taxon>
        <taxon>Ustilaginomycetes</taxon>
        <taxon>Ustilaginales</taxon>
        <taxon>Ustilaginaceae</taxon>
        <taxon>Moesziomyces</taxon>
    </lineage>
</organism>
<dbReference type="GO" id="GO:0008757">
    <property type="term" value="F:S-adenosylmethionine-dependent methyltransferase activity"/>
    <property type="evidence" value="ECO:0007669"/>
    <property type="project" value="InterPro"/>
</dbReference>
<dbReference type="OrthoDB" id="10017101at2759"/>
<keyword evidence="2" id="KW-0830">Ubiquinone</keyword>
<dbReference type="Proteomes" id="UP000053758">
    <property type="component" value="Unassembled WGS sequence"/>
</dbReference>
<dbReference type="AlphaFoldDB" id="A0A081CIZ8"/>
<gene>
    <name evidence="2" type="ORF">PAN0_014c4867</name>
</gene>
<dbReference type="RefSeq" id="XP_014655059.1">
    <property type="nucleotide sequence ID" value="XM_014799573.1"/>
</dbReference>
<keyword evidence="2" id="KW-0489">Methyltransferase</keyword>
<proteinExistence type="predicted"/>
<dbReference type="PANTHER" id="PTHR44068">
    <property type="entry name" value="ZGC:194242"/>
    <property type="match status" value="1"/>
</dbReference>
<dbReference type="InterPro" id="IPR050447">
    <property type="entry name" value="Erg6_SMT_methyltransf"/>
</dbReference>
<dbReference type="InterPro" id="IPR029063">
    <property type="entry name" value="SAM-dependent_MTases_sf"/>
</dbReference>
<dbReference type="Pfam" id="PF08241">
    <property type="entry name" value="Methyltransf_11"/>
    <property type="match status" value="1"/>
</dbReference>
<dbReference type="GeneID" id="26305657"/>
<dbReference type="CDD" id="cd02440">
    <property type="entry name" value="AdoMet_MTases"/>
    <property type="match status" value="1"/>
</dbReference>
<keyword evidence="3" id="KW-1185">Reference proteome</keyword>
<evidence type="ECO:0000313" key="2">
    <source>
        <dbReference type="EMBL" id="GAK66644.1"/>
    </source>
</evidence>
<dbReference type="GO" id="GO:0032259">
    <property type="term" value="P:methylation"/>
    <property type="evidence" value="ECO:0007669"/>
    <property type="project" value="UniProtKB-KW"/>
</dbReference>
<name>A0A081CIZ8_PSEA2</name>
<protein>
    <submittedName>
        <fullName evidence="2">Ubiquinone/menaquinone biosynthesis methyltransferase</fullName>
    </submittedName>
</protein>
<dbReference type="Gene3D" id="3.40.50.150">
    <property type="entry name" value="Vaccinia Virus protein VP39"/>
    <property type="match status" value="1"/>
</dbReference>
<evidence type="ECO:0000256" key="1">
    <source>
        <dbReference type="ARBA" id="ARBA00022679"/>
    </source>
</evidence>
<sequence length="313" mass="34307">MALISWAAERACALLHAVGLAPSVPEPYADRLAKLDPATSSLDNEIYDSHTFDWSRSGLALLNPVRVNYFLDKLHRLVSTLDPAQSHTITILDLGCGSGIAVEAIHDAIAHSHTRVTADGIVDGNITYKLLGIDMSSRSIELGRQRAASGGMSIEYVVGDIYALPFPSASIDAMICSDVLEHLFDLRSAFSHIARVLKPNAIFSFDTINRTPTSFYLTIWILQQILRAMQGDAHDHRLYVTPQEAHTLMRDSKLIPGPQTDLVGMRPRIQLPPVAIYKLITGAGFISSCLTTFTQTSDLSISYLHWCSKPAPP</sequence>
<dbReference type="InterPro" id="IPR013216">
    <property type="entry name" value="Methyltransf_11"/>
</dbReference>
<dbReference type="EMBL" id="DF830081">
    <property type="protein sequence ID" value="GAK66644.1"/>
    <property type="molecule type" value="Genomic_DNA"/>
</dbReference>
<dbReference type="HOGENOM" id="CLU_874720_0_0_1"/>
<dbReference type="PANTHER" id="PTHR44068:SF11">
    <property type="entry name" value="GERANYL DIPHOSPHATE 2-C-METHYLTRANSFERASE"/>
    <property type="match status" value="1"/>
</dbReference>
<reference evidence="3" key="1">
    <citation type="journal article" date="2014" name="Genome Announc.">
        <title>Draft Genome Sequence of the Yeast Pseudozyma antarctica Type Strain JCM10317, a Producer of the Glycolipid Biosurfactants, Mannosylerythritol Lipids.</title>
        <authorList>
            <person name="Saika A."/>
            <person name="Koike H."/>
            <person name="Hori T."/>
            <person name="Fukuoka T."/>
            <person name="Sato S."/>
            <person name="Habe H."/>
            <person name="Kitamoto D."/>
            <person name="Morita T."/>
        </authorList>
    </citation>
    <scope>NUCLEOTIDE SEQUENCE [LARGE SCALE GENOMIC DNA]</scope>
    <source>
        <strain evidence="3">JCM 10317</strain>
    </source>
</reference>
<keyword evidence="1 2" id="KW-0808">Transferase</keyword>